<feature type="signal peptide" evidence="1">
    <location>
        <begin position="1"/>
        <end position="29"/>
    </location>
</feature>
<name>A0ABZ1C5W4_9BACT</name>
<evidence type="ECO:0000313" key="3">
    <source>
        <dbReference type="Proteomes" id="UP000738431"/>
    </source>
</evidence>
<reference evidence="2 3" key="1">
    <citation type="submission" date="2021-08" db="EMBL/GenBank/DDBJ databases">
        <authorList>
            <person name="Zhang D."/>
            <person name="Zhang A."/>
            <person name="Wang L."/>
        </authorList>
    </citation>
    <scope>NUCLEOTIDE SEQUENCE [LARGE SCALE GENOMIC DNA]</scope>
    <source>
        <strain evidence="2 3">WL0086</strain>
    </source>
</reference>
<evidence type="ECO:0000256" key="1">
    <source>
        <dbReference type="SAM" id="SignalP"/>
    </source>
</evidence>
<accession>A0ABZ1C5W4</accession>
<dbReference type="InterPro" id="IPR013424">
    <property type="entry name" value="Ice-binding_C"/>
</dbReference>
<dbReference type="Proteomes" id="UP000738431">
    <property type="component" value="Chromosome"/>
</dbReference>
<dbReference type="SUPFAM" id="SSF50939">
    <property type="entry name" value="Sialidases"/>
    <property type="match status" value="1"/>
</dbReference>
<reference evidence="2 3" key="2">
    <citation type="submission" date="2023-12" db="EMBL/GenBank/DDBJ databases">
        <title>Description of an unclassified Opitutus bacterium of Verrucomicrobiota.</title>
        <authorList>
            <person name="Zhang D.-F."/>
        </authorList>
    </citation>
    <scope>NUCLEOTIDE SEQUENCE [LARGE SCALE GENOMIC DNA]</scope>
    <source>
        <strain evidence="2 3">WL0086</strain>
    </source>
</reference>
<dbReference type="EMBL" id="CP139781">
    <property type="protein sequence ID" value="WRQ85914.1"/>
    <property type="molecule type" value="Genomic_DNA"/>
</dbReference>
<keyword evidence="3" id="KW-1185">Reference proteome</keyword>
<feature type="chain" id="PRO_5045388192" evidence="1">
    <location>
        <begin position="30"/>
        <end position="352"/>
    </location>
</feature>
<protein>
    <submittedName>
        <fullName evidence="2">PEP-CTERM sorting domain-containing protein</fullName>
    </submittedName>
</protein>
<dbReference type="PROSITE" id="PS51257">
    <property type="entry name" value="PROKAR_LIPOPROTEIN"/>
    <property type="match status" value="1"/>
</dbReference>
<proteinExistence type="predicted"/>
<keyword evidence="1" id="KW-0732">Signal</keyword>
<organism evidence="2 3">
    <name type="scientific">Actomonas aquatica</name>
    <dbReference type="NCBI Taxonomy" id="2866162"/>
    <lineage>
        <taxon>Bacteria</taxon>
        <taxon>Pseudomonadati</taxon>
        <taxon>Verrucomicrobiota</taxon>
        <taxon>Opitutia</taxon>
        <taxon>Opitutales</taxon>
        <taxon>Opitutaceae</taxon>
        <taxon>Actomonas</taxon>
    </lineage>
</organism>
<sequence>MTTLRFALPRSLGVLAGVFACTLAPSLSAQWTNVVSAPSLNSWNGVTYGNGGFVAVNGFGRIATSTDGGLNFVETGDFSGSNVIFEDVAFGTLAQGNNIGSTGYVAIGASNSSAAAIYESLDGQTWTNVTSDYGSYFAGQTGKTVSIDGSSNLRAVVNNLSMTPSFFDGTTHYAFRRFQFDNTDVYTSTNGTTFTQSINDYAFEAIGGLYTGSDYLLVGTDRDGSRYAATVLTSDLNDAPVITVIEGATGYLSSVIDTGYGYVAVGGSDNFTDMNAFSSVDGTTWLRDTVTTTNNAPYDLSDIAMGDGRLVAVGAYGIITREVSLSAVPEPSTYAALTGLIVLGWVMRRRLA</sequence>
<dbReference type="RefSeq" id="WP_221032731.1">
    <property type="nucleotide sequence ID" value="NZ_CP139781.1"/>
</dbReference>
<dbReference type="InterPro" id="IPR036278">
    <property type="entry name" value="Sialidase_sf"/>
</dbReference>
<evidence type="ECO:0000313" key="2">
    <source>
        <dbReference type="EMBL" id="WRQ85914.1"/>
    </source>
</evidence>
<gene>
    <name evidence="2" type="ORF">K1X11_013960</name>
</gene>
<dbReference type="NCBIfam" id="TIGR02595">
    <property type="entry name" value="PEP_CTERM"/>
    <property type="match status" value="1"/>
</dbReference>